<comment type="caution">
    <text evidence="1">The sequence shown here is derived from an EMBL/GenBank/DDBJ whole genome shotgun (WGS) entry which is preliminary data.</text>
</comment>
<gene>
    <name evidence="1" type="ORF">DSO57_1025398</name>
</gene>
<accession>A0ACC2RTD4</accession>
<proteinExistence type="predicted"/>
<dbReference type="EMBL" id="QTSX02006532">
    <property type="protein sequence ID" value="KAJ9053312.1"/>
    <property type="molecule type" value="Genomic_DNA"/>
</dbReference>
<sequence>MPLMSSQGRLDLVLKLQEHLRNESKNSLVKQPSNISKTRFKEWLTWAFFDKDHKLDILNEETDTVFNVFDEMCNAEPGQISDTDLFHPTLDPLRFKIKPLIFYAVFRLLKYLLELTSLSRLGFTKKRIGYIICWKNQPLEEPASPPVVFIHGVGFGPGAYASQMQKLVDLYPNRQIYALELPCIIVGTFSKIPTMDEILGSIDEFFAECDLKRCSFIAHSYGTIVCTWLSYHRPQYISKLTLVDPVCFNLLQSRFLQKCIYQQPSCFAHGISLFLIFRDPLLASIFSRNFWWHQNNLFPEDIKVPTDVYLPGLDWIIDTPKVFKYLQNRLAAAPHPNVKVHMLNVAHSEYLFNAKGLAKICESV</sequence>
<evidence type="ECO:0000313" key="1">
    <source>
        <dbReference type="EMBL" id="KAJ9053312.1"/>
    </source>
</evidence>
<dbReference type="Proteomes" id="UP001165960">
    <property type="component" value="Unassembled WGS sequence"/>
</dbReference>
<organism evidence="1 2">
    <name type="scientific">Entomophthora muscae</name>
    <dbReference type="NCBI Taxonomy" id="34485"/>
    <lineage>
        <taxon>Eukaryota</taxon>
        <taxon>Fungi</taxon>
        <taxon>Fungi incertae sedis</taxon>
        <taxon>Zoopagomycota</taxon>
        <taxon>Entomophthoromycotina</taxon>
        <taxon>Entomophthoromycetes</taxon>
        <taxon>Entomophthorales</taxon>
        <taxon>Entomophthoraceae</taxon>
        <taxon>Entomophthora</taxon>
    </lineage>
</organism>
<name>A0ACC2RTD4_9FUNG</name>
<protein>
    <submittedName>
        <fullName evidence="1">Uncharacterized protein</fullName>
    </submittedName>
</protein>
<evidence type="ECO:0000313" key="2">
    <source>
        <dbReference type="Proteomes" id="UP001165960"/>
    </source>
</evidence>
<reference evidence="1" key="1">
    <citation type="submission" date="2022-04" db="EMBL/GenBank/DDBJ databases">
        <title>Genome of the entomopathogenic fungus Entomophthora muscae.</title>
        <authorList>
            <person name="Elya C."/>
            <person name="Lovett B.R."/>
            <person name="Lee E."/>
            <person name="Macias A.M."/>
            <person name="Hajek A.E."/>
            <person name="De Bivort B.L."/>
            <person name="Kasson M.T."/>
            <person name="De Fine Licht H.H."/>
            <person name="Stajich J.E."/>
        </authorList>
    </citation>
    <scope>NUCLEOTIDE SEQUENCE</scope>
    <source>
        <strain evidence="1">Berkeley</strain>
    </source>
</reference>
<keyword evidence="2" id="KW-1185">Reference proteome</keyword>